<evidence type="ECO:0000256" key="2">
    <source>
        <dbReference type="ARBA" id="ARBA00008684"/>
    </source>
</evidence>
<evidence type="ECO:0000256" key="15">
    <source>
        <dbReference type="PROSITE-ProRule" id="PRU10141"/>
    </source>
</evidence>
<keyword evidence="14" id="KW-0325">Glycoprotein</keyword>
<dbReference type="EMBL" id="LR743590">
    <property type="protein sequence ID" value="CAA2617764.1"/>
    <property type="molecule type" value="Genomic_DNA"/>
</dbReference>
<feature type="compositionally biased region" description="Low complexity" evidence="16">
    <location>
        <begin position="710"/>
        <end position="726"/>
    </location>
</feature>
<evidence type="ECO:0000256" key="7">
    <source>
        <dbReference type="ARBA" id="ARBA00022737"/>
    </source>
</evidence>
<evidence type="ECO:0000256" key="5">
    <source>
        <dbReference type="ARBA" id="ARBA00022692"/>
    </source>
</evidence>
<dbReference type="Pfam" id="PF13855">
    <property type="entry name" value="LRR_8"/>
    <property type="match status" value="1"/>
</dbReference>
<feature type="region of interest" description="Disordered" evidence="16">
    <location>
        <begin position="936"/>
        <end position="992"/>
    </location>
</feature>
<dbReference type="GO" id="GO:0004672">
    <property type="term" value="F:protein kinase activity"/>
    <property type="evidence" value="ECO:0007669"/>
    <property type="project" value="InterPro"/>
</dbReference>
<dbReference type="PROSITE" id="PS50011">
    <property type="entry name" value="PROTEIN_KINASE_DOM"/>
    <property type="match status" value="1"/>
</dbReference>
<dbReference type="PROSITE" id="PS00107">
    <property type="entry name" value="PROTEIN_KINASE_ATP"/>
    <property type="match status" value="1"/>
</dbReference>
<dbReference type="FunFam" id="3.80.10.10:FF:000041">
    <property type="entry name" value="LRR receptor-like serine/threonine-protein kinase ERECTA"/>
    <property type="match status" value="1"/>
</dbReference>
<evidence type="ECO:0000256" key="6">
    <source>
        <dbReference type="ARBA" id="ARBA00022729"/>
    </source>
</evidence>
<keyword evidence="10 15" id="KW-0067">ATP-binding</keyword>
<evidence type="ECO:0000256" key="9">
    <source>
        <dbReference type="ARBA" id="ARBA00022777"/>
    </source>
</evidence>
<dbReference type="PANTHER" id="PTHR48056:SF89">
    <property type="entry name" value="OS06G0585982 PROTEIN"/>
    <property type="match status" value="1"/>
</dbReference>
<dbReference type="GO" id="GO:0033612">
    <property type="term" value="F:receptor serine/threonine kinase binding"/>
    <property type="evidence" value="ECO:0007669"/>
    <property type="project" value="TreeGrafter"/>
</dbReference>
<evidence type="ECO:0000256" key="10">
    <source>
        <dbReference type="ARBA" id="ARBA00022840"/>
    </source>
</evidence>
<evidence type="ECO:0000256" key="8">
    <source>
        <dbReference type="ARBA" id="ARBA00022741"/>
    </source>
</evidence>
<evidence type="ECO:0000313" key="20">
    <source>
        <dbReference type="Proteomes" id="UP001189122"/>
    </source>
</evidence>
<dbReference type="GO" id="GO:0005886">
    <property type="term" value="C:plasma membrane"/>
    <property type="evidence" value="ECO:0007669"/>
    <property type="project" value="UniProtKB-SubCell"/>
</dbReference>
<dbReference type="AlphaFoldDB" id="A0A7I8IJY5"/>
<dbReference type="InterPro" id="IPR000719">
    <property type="entry name" value="Prot_kinase_dom"/>
</dbReference>
<evidence type="ECO:0000256" key="17">
    <source>
        <dbReference type="SAM" id="SignalP"/>
    </source>
</evidence>
<evidence type="ECO:0000256" key="4">
    <source>
        <dbReference type="ARBA" id="ARBA00022679"/>
    </source>
</evidence>
<evidence type="ECO:0000256" key="3">
    <source>
        <dbReference type="ARBA" id="ARBA00022614"/>
    </source>
</evidence>
<dbReference type="InterPro" id="IPR003591">
    <property type="entry name" value="Leu-rich_rpt_typical-subtyp"/>
</dbReference>
<feature type="domain" description="Protein kinase" evidence="18">
    <location>
        <begin position="774"/>
        <end position="1036"/>
    </location>
</feature>
<dbReference type="InterPro" id="IPR011009">
    <property type="entry name" value="Kinase-like_dom_sf"/>
</dbReference>
<dbReference type="Gene3D" id="3.80.10.10">
    <property type="entry name" value="Ribonuclease Inhibitor"/>
    <property type="match status" value="4"/>
</dbReference>
<dbReference type="Gene3D" id="3.30.200.20">
    <property type="entry name" value="Phosphorylase Kinase, domain 1"/>
    <property type="match status" value="1"/>
</dbReference>
<dbReference type="PANTHER" id="PTHR48056">
    <property type="entry name" value="LRR RECEPTOR-LIKE SERINE/THREONINE-PROTEIN KINASE-RELATED"/>
    <property type="match status" value="1"/>
</dbReference>
<dbReference type="Gene3D" id="1.10.510.10">
    <property type="entry name" value="Transferase(Phosphotransferase) domain 1"/>
    <property type="match status" value="1"/>
</dbReference>
<dbReference type="InterPro" id="IPR008271">
    <property type="entry name" value="Ser/Thr_kinase_AS"/>
</dbReference>
<keyword evidence="12" id="KW-0472">Membrane</keyword>
<evidence type="ECO:0000256" key="13">
    <source>
        <dbReference type="ARBA" id="ARBA00023170"/>
    </source>
</evidence>
<keyword evidence="3" id="KW-0433">Leucine-rich repeat</keyword>
<feature type="region of interest" description="Disordered" evidence="16">
    <location>
        <begin position="574"/>
        <end position="596"/>
    </location>
</feature>
<dbReference type="PROSITE" id="PS00108">
    <property type="entry name" value="PROTEIN_KINASE_ST"/>
    <property type="match status" value="1"/>
</dbReference>
<keyword evidence="13" id="KW-0675">Receptor</keyword>
<dbReference type="Pfam" id="PF00069">
    <property type="entry name" value="Pkinase"/>
    <property type="match status" value="1"/>
</dbReference>
<dbReference type="InterPro" id="IPR017441">
    <property type="entry name" value="Protein_kinase_ATP_BS"/>
</dbReference>
<dbReference type="SUPFAM" id="SSF56112">
    <property type="entry name" value="Protein kinase-like (PK-like)"/>
    <property type="match status" value="1"/>
</dbReference>
<keyword evidence="8 15" id="KW-0547">Nucleotide-binding</keyword>
<keyword evidence="11" id="KW-1133">Transmembrane helix</keyword>
<dbReference type="InterPro" id="IPR001611">
    <property type="entry name" value="Leu-rich_rpt"/>
</dbReference>
<evidence type="ECO:0000256" key="16">
    <source>
        <dbReference type="SAM" id="MobiDB-lite"/>
    </source>
</evidence>
<dbReference type="InterPro" id="IPR013210">
    <property type="entry name" value="LRR_N_plant-typ"/>
</dbReference>
<feature type="chain" id="PRO_5029798459" description="Protein kinase domain-containing protein" evidence="17">
    <location>
        <begin position="36"/>
        <end position="1064"/>
    </location>
</feature>
<dbReference type="SMART" id="SM00369">
    <property type="entry name" value="LRR_TYP"/>
    <property type="match status" value="5"/>
</dbReference>
<dbReference type="Proteomes" id="UP001189122">
    <property type="component" value="Unassembled WGS sequence"/>
</dbReference>
<evidence type="ECO:0000256" key="11">
    <source>
        <dbReference type="ARBA" id="ARBA00022989"/>
    </source>
</evidence>
<gene>
    <name evidence="19" type="ORF">SI7747_03003926</name>
</gene>
<evidence type="ECO:0000256" key="14">
    <source>
        <dbReference type="ARBA" id="ARBA00023180"/>
    </source>
</evidence>
<keyword evidence="7" id="KW-0677">Repeat</keyword>
<dbReference type="Pfam" id="PF08263">
    <property type="entry name" value="LRRNT_2"/>
    <property type="match status" value="1"/>
</dbReference>
<comment type="subcellular location">
    <subcellularLocation>
        <location evidence="1">Cell membrane</location>
        <topology evidence="1">Single-pass membrane protein</topology>
    </subcellularLocation>
</comment>
<keyword evidence="6 17" id="KW-0732">Signal</keyword>
<dbReference type="FunFam" id="3.80.10.10:FF:000691">
    <property type="entry name" value="Putative LRR receptor-like serine/threonine-protein kinase"/>
    <property type="match status" value="1"/>
</dbReference>
<dbReference type="SUPFAM" id="SSF52058">
    <property type="entry name" value="L domain-like"/>
    <property type="match status" value="1"/>
</dbReference>
<name>A0A7I8IJY5_SPIIN</name>
<evidence type="ECO:0000313" key="19">
    <source>
        <dbReference type="EMBL" id="CAA2617764.1"/>
    </source>
</evidence>
<proteinExistence type="inferred from homology"/>
<dbReference type="Pfam" id="PF00560">
    <property type="entry name" value="LRR_1"/>
    <property type="match status" value="4"/>
</dbReference>
<sequence length="1064" mass="116535">MSDGGTEHQHRRTFFPRNCLFLIICWFLVPGSAQAQGVPPEGKPIQQRPYALWNASDPSPCNWTGISCHNGRVTEVNLTESSISGKIFDGFSELTELSRLDLSKNTICGAIPTGLNQCRPLNLSGLSRLEVLDVTLNRLNGSIQSNFAEFCTNLVVFNISVNRFRGGIRDLFDRCPRLKFLDLSANMFEGDIWQGFSNLQDHGGHFPSNCSLSLLDLSQNNLYGTFPNSIFNCRNLTNLNLWGNEFGRRIPSGIGSLSELEYLFLGKNNFDRLIPEQLLNCSKLASLDISKNNFGPEVQDIFGRFTQVKFLILHSNNYSRGIESSGILKLKNIVRLDLSFNNFSGQLPVEITQMPQLKFLILAYNNFSGVIPTDFGNMTTLQALDLSHNMLSGPIPPSVGKLTSLLWLTLADNSLSGQIPPEIGNCRSLLWLNLANNQLSGEIPLSIAEMGSSPIRLSASSGECLAMRRWLPVDYPPFSFVYTLMNRKNCRRIWDNLLMGHGIIPICLNRSSPSRTLTISGYIQLSGNKFTGEIPVQIGKMTWLSLIHLNHNRLSGRLPAEIGKLRWSCSMCRQTSSREQSPDGRRHKVPAGLGPLPEQLLRRNSSDFERPLGAEHVQRLLQPTPRRSDSHYGAAVHVRRQLLPRRPSHQAAKHEPVFPSNGHQFAAGQRSRRTLATDGGVLDLLLYIRRLLRLGIPVSRLLRRRPPALVRRGPAGRSVSREGSSSSKRRHDVEASSSSSTATSGMSFEAAKVIRLDKAASFTYLDIVAATRGFSDDMVLGRGGFGVVYRGVLPDGRPVAVKKLQRQGLEGEREFQAEMEVLCRGGAGGWPHPNLKLLVYEYMQGGSLEDVIADWARLGWERRLAVAAGVARALVFLHHECFPAVVHRDVKASNVLLDGAGRARVTDFGLARVVRPGDSHVSTVVAGTVGYVAPSTGIRGRPPRRGTCTASALGRRRGVPGGVGAAGKPRRPAGRGGGCSGEVTGMDPGDGSPTEGLWAMGKLLGLGMRCTDESPQARPNMKQVLEDLLDIIHPSPLGKPPEISLAVSGRDGGGRGYDILACTV</sequence>
<organism evidence="19">
    <name type="scientific">Spirodela intermedia</name>
    <name type="common">Intermediate duckweed</name>
    <dbReference type="NCBI Taxonomy" id="51605"/>
    <lineage>
        <taxon>Eukaryota</taxon>
        <taxon>Viridiplantae</taxon>
        <taxon>Streptophyta</taxon>
        <taxon>Embryophyta</taxon>
        <taxon>Tracheophyta</taxon>
        <taxon>Spermatophyta</taxon>
        <taxon>Magnoliopsida</taxon>
        <taxon>Liliopsida</taxon>
        <taxon>Araceae</taxon>
        <taxon>Lemnoideae</taxon>
        <taxon>Spirodela</taxon>
    </lineage>
</organism>
<reference evidence="19 20" key="1">
    <citation type="submission" date="2019-12" db="EMBL/GenBank/DDBJ databases">
        <authorList>
            <person name="Scholz U."/>
            <person name="Mascher M."/>
            <person name="Fiebig A."/>
        </authorList>
    </citation>
    <scope>NUCLEOTIDE SEQUENCE</scope>
</reference>
<evidence type="ECO:0000256" key="12">
    <source>
        <dbReference type="ARBA" id="ARBA00023136"/>
    </source>
</evidence>
<feature type="binding site" evidence="15">
    <location>
        <position position="803"/>
    </location>
    <ligand>
        <name>ATP</name>
        <dbReference type="ChEBI" id="CHEBI:30616"/>
    </ligand>
</feature>
<feature type="region of interest" description="Disordered" evidence="16">
    <location>
        <begin position="710"/>
        <end position="741"/>
    </location>
</feature>
<protein>
    <recommendedName>
        <fullName evidence="18">Protein kinase domain-containing protein</fullName>
    </recommendedName>
</protein>
<dbReference type="InterPro" id="IPR032675">
    <property type="entry name" value="LRR_dom_sf"/>
</dbReference>
<dbReference type="InterPro" id="IPR050647">
    <property type="entry name" value="Plant_LRR-RLKs"/>
</dbReference>
<keyword evidence="20" id="KW-1185">Reference proteome</keyword>
<dbReference type="EMBL" id="CACRZD030000003">
    <property type="protein sequence ID" value="CAA6657458.1"/>
    <property type="molecule type" value="Genomic_DNA"/>
</dbReference>
<accession>A0A7I8IJY5</accession>
<dbReference type="SMART" id="SM00220">
    <property type="entry name" value="S_TKc"/>
    <property type="match status" value="1"/>
</dbReference>
<evidence type="ECO:0000256" key="1">
    <source>
        <dbReference type="ARBA" id="ARBA00004162"/>
    </source>
</evidence>
<keyword evidence="9" id="KW-0418">Kinase</keyword>
<keyword evidence="5" id="KW-0812">Transmembrane</keyword>
<dbReference type="GO" id="GO:0005524">
    <property type="term" value="F:ATP binding"/>
    <property type="evidence" value="ECO:0007669"/>
    <property type="project" value="UniProtKB-UniRule"/>
</dbReference>
<evidence type="ECO:0000259" key="18">
    <source>
        <dbReference type="PROSITE" id="PS50011"/>
    </source>
</evidence>
<keyword evidence="4" id="KW-0808">Transferase</keyword>
<feature type="region of interest" description="Disordered" evidence="16">
    <location>
        <begin position="646"/>
        <end position="671"/>
    </location>
</feature>
<dbReference type="SUPFAM" id="SSF52047">
    <property type="entry name" value="RNI-like"/>
    <property type="match status" value="1"/>
</dbReference>
<feature type="signal peptide" evidence="17">
    <location>
        <begin position="1"/>
        <end position="35"/>
    </location>
</feature>
<comment type="similarity">
    <text evidence="2">Belongs to the protein kinase superfamily. Ser/Thr protein kinase family.</text>
</comment>